<evidence type="ECO:0000256" key="4">
    <source>
        <dbReference type="ARBA" id="ARBA00023159"/>
    </source>
</evidence>
<evidence type="ECO:0000256" key="6">
    <source>
        <dbReference type="ARBA" id="ARBA00037345"/>
    </source>
</evidence>
<keyword evidence="5" id="KW-0804">Transcription</keyword>
<dbReference type="Pfam" id="PF02311">
    <property type="entry name" value="AraC_binding"/>
    <property type="match status" value="1"/>
</dbReference>
<dbReference type="GO" id="GO:0043565">
    <property type="term" value="F:sequence-specific DNA binding"/>
    <property type="evidence" value="ECO:0007669"/>
    <property type="project" value="InterPro"/>
</dbReference>
<dbReference type="InterPro" id="IPR050204">
    <property type="entry name" value="AraC_XylS_family_regulators"/>
</dbReference>
<dbReference type="GO" id="GO:0003700">
    <property type="term" value="F:DNA-binding transcription factor activity"/>
    <property type="evidence" value="ECO:0007669"/>
    <property type="project" value="InterPro"/>
</dbReference>
<dbReference type="InterPro" id="IPR018060">
    <property type="entry name" value="HTH_AraC"/>
</dbReference>
<dbReference type="InterPro" id="IPR009057">
    <property type="entry name" value="Homeodomain-like_sf"/>
</dbReference>
<dbReference type="PANTHER" id="PTHR46796:SF2">
    <property type="entry name" value="TRANSCRIPTIONAL REGULATORY PROTEIN"/>
    <property type="match status" value="1"/>
</dbReference>
<dbReference type="InterPro" id="IPR018062">
    <property type="entry name" value="HTH_AraC-typ_CS"/>
</dbReference>
<dbReference type="AlphaFoldDB" id="A0A172WVY5"/>
<evidence type="ECO:0000313" key="9">
    <source>
        <dbReference type="Proteomes" id="UP000077787"/>
    </source>
</evidence>
<evidence type="ECO:0000256" key="1">
    <source>
        <dbReference type="ARBA" id="ARBA00004496"/>
    </source>
</evidence>
<reference evidence="8 9" key="1">
    <citation type="submission" date="2016-05" db="EMBL/GenBank/DDBJ databases">
        <title>Genome sequence of Pseudomonas stutzeri 273 and identification of the exopolysaccharide biosynthesis locus.</title>
        <authorList>
            <person name="Wu S."/>
            <person name="Sun C."/>
        </authorList>
    </citation>
    <scope>NUCLEOTIDE SEQUENCE [LARGE SCALE GENOMIC DNA]</scope>
    <source>
        <strain evidence="8 9">273</strain>
    </source>
</reference>
<dbReference type="OrthoDB" id="9809338at2"/>
<dbReference type="RefSeq" id="WP_064482469.1">
    <property type="nucleotide sequence ID" value="NZ_CP015641.1"/>
</dbReference>
<evidence type="ECO:0000256" key="3">
    <source>
        <dbReference type="ARBA" id="ARBA00023125"/>
    </source>
</evidence>
<keyword evidence="2" id="KW-0805">Transcription regulation</keyword>
<comment type="function">
    <text evidence="6">Regulatory protein of the TOL plasmid xyl operons. XylS activates the xylXYZLTEGFJQKIH operon required for the degradation of toluene, m-xylene and p-xylene.</text>
</comment>
<feature type="domain" description="HTH araC/xylS-type" evidence="7">
    <location>
        <begin position="181"/>
        <end position="278"/>
    </location>
</feature>
<dbReference type="SUPFAM" id="SSF46689">
    <property type="entry name" value="Homeodomain-like"/>
    <property type="match status" value="2"/>
</dbReference>
<dbReference type="GO" id="GO:0009893">
    <property type="term" value="P:positive regulation of metabolic process"/>
    <property type="evidence" value="ECO:0007669"/>
    <property type="project" value="UniProtKB-ARBA"/>
</dbReference>
<dbReference type="Gene3D" id="1.10.10.60">
    <property type="entry name" value="Homeodomain-like"/>
    <property type="match status" value="2"/>
</dbReference>
<comment type="subcellular location">
    <subcellularLocation>
        <location evidence="1">Cytoplasm</location>
    </subcellularLocation>
</comment>
<dbReference type="PANTHER" id="PTHR46796">
    <property type="entry name" value="HTH-TYPE TRANSCRIPTIONAL ACTIVATOR RHAS-RELATED"/>
    <property type="match status" value="1"/>
</dbReference>
<evidence type="ECO:0000259" key="7">
    <source>
        <dbReference type="PROSITE" id="PS01124"/>
    </source>
</evidence>
<dbReference type="EMBL" id="CP015641">
    <property type="protein sequence ID" value="ANF27457.1"/>
    <property type="molecule type" value="Genomic_DNA"/>
</dbReference>
<dbReference type="PROSITE" id="PS01124">
    <property type="entry name" value="HTH_ARAC_FAMILY_2"/>
    <property type="match status" value="1"/>
</dbReference>
<dbReference type="PROSITE" id="PS00041">
    <property type="entry name" value="HTH_ARAC_FAMILY_1"/>
    <property type="match status" value="1"/>
</dbReference>
<keyword evidence="3" id="KW-0238">DNA-binding</keyword>
<dbReference type="InterPro" id="IPR003313">
    <property type="entry name" value="AraC-bd"/>
</dbReference>
<dbReference type="InterPro" id="IPR037923">
    <property type="entry name" value="HTH-like"/>
</dbReference>
<evidence type="ECO:0000256" key="2">
    <source>
        <dbReference type="ARBA" id="ARBA00023015"/>
    </source>
</evidence>
<protein>
    <submittedName>
        <fullName evidence="8">AraC family transcriptional regulator</fullName>
    </submittedName>
</protein>
<evidence type="ECO:0000313" key="8">
    <source>
        <dbReference type="EMBL" id="ANF27457.1"/>
    </source>
</evidence>
<organism evidence="8 9">
    <name type="scientific">Stutzerimonas stutzeri</name>
    <name type="common">Pseudomonas stutzeri</name>
    <dbReference type="NCBI Taxonomy" id="316"/>
    <lineage>
        <taxon>Bacteria</taxon>
        <taxon>Pseudomonadati</taxon>
        <taxon>Pseudomonadota</taxon>
        <taxon>Gammaproteobacteria</taxon>
        <taxon>Pseudomonadales</taxon>
        <taxon>Pseudomonadaceae</taxon>
        <taxon>Stutzerimonas</taxon>
    </lineage>
</organism>
<proteinExistence type="predicted"/>
<name>A0A172WVY5_STUST</name>
<dbReference type="GO" id="GO:0005737">
    <property type="term" value="C:cytoplasm"/>
    <property type="evidence" value="ECO:0007669"/>
    <property type="project" value="UniProtKB-SubCell"/>
</dbReference>
<keyword evidence="4" id="KW-0010">Activator</keyword>
<accession>A0A172WVY5</accession>
<dbReference type="Pfam" id="PF12833">
    <property type="entry name" value="HTH_18"/>
    <property type="match status" value="1"/>
</dbReference>
<sequence>MHQQVLAQSRSASASGFWRDEALPFIESRTVEDGRRVCYARHSHETFSIGLIDSGASTYINGDHQCRVEAGTLVLMNPGDVHACNPIQNQPWAYRMLYVDAGWLSQLQDDLGTGGGGFRCFAPIMTRDPQLQSGFRRFHTVLIDDNADLLQKEVAAVSFFSLLHERLGLEVGVPESDLKLQRAAEFIADNYQRSLKLGEISLMAGVSPSSLIRAFKKQFGMTPHAYLTNRRVQFARAELRRGRPIADVALDAGFADQAHLQRAFKQLLAATPGHYRTGSRNVRHDTRQVSSR</sequence>
<evidence type="ECO:0000256" key="5">
    <source>
        <dbReference type="ARBA" id="ARBA00023163"/>
    </source>
</evidence>
<dbReference type="Proteomes" id="UP000077787">
    <property type="component" value="Chromosome"/>
</dbReference>
<gene>
    <name evidence="8" type="ORF">PS273GM_21145</name>
</gene>
<dbReference type="SUPFAM" id="SSF51215">
    <property type="entry name" value="Regulatory protein AraC"/>
    <property type="match status" value="1"/>
</dbReference>
<dbReference type="SMART" id="SM00342">
    <property type="entry name" value="HTH_ARAC"/>
    <property type="match status" value="1"/>
</dbReference>